<proteinExistence type="predicted"/>
<dbReference type="InterPro" id="IPR052400">
    <property type="entry name" value="Zn2-C6_fungal_TF"/>
</dbReference>
<dbReference type="AlphaFoldDB" id="A0A1L7XPE1"/>
<keyword evidence="3" id="KW-1185">Reference proteome</keyword>
<dbReference type="EMBL" id="FJOG01000040">
    <property type="protein sequence ID" value="CZR66915.1"/>
    <property type="molecule type" value="Genomic_DNA"/>
</dbReference>
<reference evidence="2 3" key="1">
    <citation type="submission" date="2016-03" db="EMBL/GenBank/DDBJ databases">
        <authorList>
            <person name="Ploux O."/>
        </authorList>
    </citation>
    <scope>NUCLEOTIDE SEQUENCE [LARGE SCALE GENOMIC DNA]</scope>
    <source>
        <strain evidence="2 3">UAMH 11012</strain>
    </source>
</reference>
<dbReference type="PANTHER" id="PTHR47657">
    <property type="entry name" value="STEROL REGULATORY ELEMENT-BINDING PROTEIN ECM22"/>
    <property type="match status" value="1"/>
</dbReference>
<evidence type="ECO:0008006" key="4">
    <source>
        <dbReference type="Google" id="ProtNLM"/>
    </source>
</evidence>
<organism evidence="2 3">
    <name type="scientific">Phialocephala subalpina</name>
    <dbReference type="NCBI Taxonomy" id="576137"/>
    <lineage>
        <taxon>Eukaryota</taxon>
        <taxon>Fungi</taxon>
        <taxon>Dikarya</taxon>
        <taxon>Ascomycota</taxon>
        <taxon>Pezizomycotina</taxon>
        <taxon>Leotiomycetes</taxon>
        <taxon>Helotiales</taxon>
        <taxon>Mollisiaceae</taxon>
        <taxon>Phialocephala</taxon>
        <taxon>Phialocephala fortinii species complex</taxon>
    </lineage>
</organism>
<dbReference type="PANTHER" id="PTHR47657:SF14">
    <property type="entry name" value="ZN(2)-C6 FUNGAL-TYPE DOMAIN-CONTAINING PROTEIN"/>
    <property type="match status" value="1"/>
</dbReference>
<gene>
    <name evidence="2" type="ORF">PAC_16816</name>
</gene>
<evidence type="ECO:0000256" key="1">
    <source>
        <dbReference type="SAM" id="MobiDB-lite"/>
    </source>
</evidence>
<evidence type="ECO:0000313" key="2">
    <source>
        <dbReference type="EMBL" id="CZR66915.1"/>
    </source>
</evidence>
<sequence length="399" mass="46167">MDANDVKREGLDCDFEPLKDVIHTLPLPPVRIASFRRHKSSDSSPTYKNSTSSQCSPETFSNGTSTSDTSRADSSHRGGQETEPNLLQPAGPSTIMTMNTPSDRLLELRLMHHFTVISPETYFRFIGSLKSRQHHEHDICSAWMIDLALSNPGAMDALLGFSAFNLRHLNPSDRQLCRASHRYTMRAIEAHAQQLQQGIGKQNADILFAGGITIAFIAVESHQYLAPEDENKLPLHWFQRWESCRTTSWKHLRNEGVTRKFLELEEGNRLTTQYLTDTSYNTFDFLLDDLDKDGITPETRYAYEFNVKWLSILHDNPGVDYVFKFTTKVRQRFVEMLEQGDPRTLTIVGYFFMLLKIRDPVWWLPRPTGKEFQILMDLLPDEWKPRMRWAVKEFEECKE</sequence>
<dbReference type="OrthoDB" id="416217at2759"/>
<feature type="region of interest" description="Disordered" evidence="1">
    <location>
        <begin position="36"/>
        <end position="94"/>
    </location>
</feature>
<dbReference type="GO" id="GO:0000981">
    <property type="term" value="F:DNA-binding transcription factor activity, RNA polymerase II-specific"/>
    <property type="evidence" value="ECO:0007669"/>
    <property type="project" value="TreeGrafter"/>
</dbReference>
<name>A0A1L7XPE1_9HELO</name>
<feature type="compositionally biased region" description="Basic and acidic residues" evidence="1">
    <location>
        <begin position="70"/>
        <end position="80"/>
    </location>
</feature>
<feature type="compositionally biased region" description="Polar residues" evidence="1">
    <location>
        <begin position="42"/>
        <end position="63"/>
    </location>
</feature>
<dbReference type="Proteomes" id="UP000184330">
    <property type="component" value="Unassembled WGS sequence"/>
</dbReference>
<dbReference type="STRING" id="576137.A0A1L7XPE1"/>
<accession>A0A1L7XPE1</accession>
<protein>
    <recommendedName>
        <fullName evidence="4">C6 finger domain protein</fullName>
    </recommendedName>
</protein>
<evidence type="ECO:0000313" key="3">
    <source>
        <dbReference type="Proteomes" id="UP000184330"/>
    </source>
</evidence>